<dbReference type="Proteomes" id="UP000645217">
    <property type="component" value="Unassembled WGS sequence"/>
</dbReference>
<keyword evidence="3" id="KW-1185">Reference proteome</keyword>
<proteinExistence type="predicted"/>
<evidence type="ECO:0000256" key="1">
    <source>
        <dbReference type="SAM" id="MobiDB-lite"/>
    </source>
</evidence>
<reference evidence="2" key="2">
    <citation type="submission" date="2020-09" db="EMBL/GenBank/DDBJ databases">
        <authorList>
            <person name="Sun Q."/>
            <person name="Ohkuma M."/>
        </authorList>
    </citation>
    <scope>NUCLEOTIDE SEQUENCE</scope>
    <source>
        <strain evidence="2">JCM 13064</strain>
    </source>
</reference>
<name>A0A917VC83_9ACTN</name>
<organism evidence="2 3">
    <name type="scientific">Sphaerisporangium melleum</name>
    <dbReference type="NCBI Taxonomy" id="321316"/>
    <lineage>
        <taxon>Bacteria</taxon>
        <taxon>Bacillati</taxon>
        <taxon>Actinomycetota</taxon>
        <taxon>Actinomycetes</taxon>
        <taxon>Streptosporangiales</taxon>
        <taxon>Streptosporangiaceae</taxon>
        <taxon>Sphaerisporangium</taxon>
    </lineage>
</organism>
<dbReference type="AlphaFoldDB" id="A0A917VC83"/>
<comment type="caution">
    <text evidence="2">The sequence shown here is derived from an EMBL/GenBank/DDBJ whole genome shotgun (WGS) entry which is preliminary data.</text>
</comment>
<sequence length="202" mass="21107">MSTETPERPKSAYQLRGEAIARALGVWQDSPDDGENPHTTGSDPLAGAAALEDCLREEGLQILPAGPSGGRWRVLAGGKPVPYAGQSRPSGPVDADTAAELFLLAARDADQGDGGTPIVVRPATDREQVQHAVLGDAAVIEDAVEIDATTYWVIAPTDGAPTRTLEFAAADGKTVRVRLRHGLFEALANSCRTEADEIGGGE</sequence>
<feature type="region of interest" description="Disordered" evidence="1">
    <location>
        <begin position="27"/>
        <end position="47"/>
    </location>
</feature>
<accession>A0A917VC83</accession>
<protein>
    <submittedName>
        <fullName evidence="2">Uncharacterized protein</fullName>
    </submittedName>
</protein>
<reference evidence="2" key="1">
    <citation type="journal article" date="2014" name="Int. J. Syst. Evol. Microbiol.">
        <title>Complete genome sequence of Corynebacterium casei LMG S-19264T (=DSM 44701T), isolated from a smear-ripened cheese.</title>
        <authorList>
            <consortium name="US DOE Joint Genome Institute (JGI-PGF)"/>
            <person name="Walter F."/>
            <person name="Albersmeier A."/>
            <person name="Kalinowski J."/>
            <person name="Ruckert C."/>
        </authorList>
    </citation>
    <scope>NUCLEOTIDE SEQUENCE</scope>
    <source>
        <strain evidence="2">JCM 13064</strain>
    </source>
</reference>
<evidence type="ECO:0000313" key="2">
    <source>
        <dbReference type="EMBL" id="GGK62066.1"/>
    </source>
</evidence>
<evidence type="ECO:0000313" key="3">
    <source>
        <dbReference type="Proteomes" id="UP000645217"/>
    </source>
</evidence>
<dbReference type="RefSeq" id="WP_189160951.1">
    <property type="nucleotide sequence ID" value="NZ_BMNT01000001.1"/>
</dbReference>
<dbReference type="EMBL" id="BMNT01000001">
    <property type="protein sequence ID" value="GGK62066.1"/>
    <property type="molecule type" value="Genomic_DNA"/>
</dbReference>
<gene>
    <name evidence="2" type="ORF">GCM10007964_01540</name>
</gene>